<organism evidence="1 2">
    <name type="scientific">Cylindrobasidium torrendii FP15055 ss-10</name>
    <dbReference type="NCBI Taxonomy" id="1314674"/>
    <lineage>
        <taxon>Eukaryota</taxon>
        <taxon>Fungi</taxon>
        <taxon>Dikarya</taxon>
        <taxon>Basidiomycota</taxon>
        <taxon>Agaricomycotina</taxon>
        <taxon>Agaricomycetes</taxon>
        <taxon>Agaricomycetidae</taxon>
        <taxon>Agaricales</taxon>
        <taxon>Marasmiineae</taxon>
        <taxon>Physalacriaceae</taxon>
        <taxon>Cylindrobasidium</taxon>
    </lineage>
</organism>
<name>A0A0D7B4D9_9AGAR</name>
<dbReference type="PANTHER" id="PTHR43558">
    <property type="entry name" value="REDUCTASE, PUTATIVE (AFU_ORTHOLOGUE AFUA_3G10540)-RELATED"/>
    <property type="match status" value="1"/>
</dbReference>
<accession>A0A0D7B4D9</accession>
<dbReference type="Proteomes" id="UP000054007">
    <property type="component" value="Unassembled WGS sequence"/>
</dbReference>
<reference evidence="1 2" key="1">
    <citation type="journal article" date="2015" name="Fungal Genet. Biol.">
        <title>Evolution of novel wood decay mechanisms in Agaricales revealed by the genome sequences of Fistulina hepatica and Cylindrobasidium torrendii.</title>
        <authorList>
            <person name="Floudas D."/>
            <person name="Held B.W."/>
            <person name="Riley R."/>
            <person name="Nagy L.G."/>
            <person name="Koehler G."/>
            <person name="Ransdell A.S."/>
            <person name="Younus H."/>
            <person name="Chow J."/>
            <person name="Chiniquy J."/>
            <person name="Lipzen A."/>
            <person name="Tritt A."/>
            <person name="Sun H."/>
            <person name="Haridas S."/>
            <person name="LaButti K."/>
            <person name="Ohm R.A."/>
            <person name="Kues U."/>
            <person name="Blanchette R.A."/>
            <person name="Grigoriev I.V."/>
            <person name="Minto R.E."/>
            <person name="Hibbett D.S."/>
        </authorList>
    </citation>
    <scope>NUCLEOTIDE SEQUENCE [LARGE SCALE GENOMIC DNA]</scope>
    <source>
        <strain evidence="1 2">FP15055 ss-10</strain>
    </source>
</reference>
<evidence type="ECO:0000313" key="1">
    <source>
        <dbReference type="EMBL" id="KIY65347.1"/>
    </source>
</evidence>
<sequence length="758" mass="86096">MDSSCAAIDFELITKGQAEIPLLYNTSQPNFDCAQAAVVHQLQAAAERERSAAANVFGFVDSIDVLGAIKPHQSLVDNFYAVKDLVSTRLPHSPLATRLPDWTAFPYSIRCIAIQLMGVGMKKDDGAVGFTANHDNWIMDNEEVLRSMSHHRARDSRDVRQLPWTYGLVPLDDLRECFIQGDCRDIVIKRPPNSNAVKTIALMIYRPGYLDGFHVLDEKVKPRLYVQSTMAGFRSAWHTMTRGILTGLDWGNVFSAGGMVLGTMLTPPIPHRLVDERFTSQWESSDIDLYIYGLSLEESNKKIQEIARVYRANLPSSSPFLVARNSQTITFYSVWYIRRVQIVLKLVKNPREVLLNFDLDPCAIGYDGTNVWMLPRFVRALETGYTNFTMDLIDGHSLGDRKASQDDRVFKYAKKGFGIRFTETYLKMLLPYGTTVTDAVYLEDIASQERKWAHRCIGIVNMRSRKLCAPAFADNPNPVACGGPPETTHLELNAYMQHEPENGESCLNNFSIFMRHVALWEEEIAGNIMIREPDYAHRPYGELLGQANVPVMETPRCSWDSNFSVKNFRRSIDALNKLEATIIAQAICDAELPYSLLTVDDPKDLVKRITYTSSIERMFQPGQNPELVVLVTKEFAAYANGLVLQALADAGFVGRPAPLHILKECSSTNTCLVSWRLDGVLNWQMLDRRIDEVREVLWIHHHKFQQIIRGRGLEQVMMQANKRLVQRTRRDEGKAFYEWAAKKPYQIDIPRLPFMGLD</sequence>
<dbReference type="OrthoDB" id="539213at2759"/>
<dbReference type="PANTHER" id="PTHR43558:SF6">
    <property type="entry name" value="REDUCTASE, PUTATIVE (AFU_ORTHOLOGUE AFUA_3G10540)-RELATED"/>
    <property type="match status" value="1"/>
</dbReference>
<dbReference type="AlphaFoldDB" id="A0A0D7B4D9"/>
<protein>
    <submittedName>
        <fullName evidence="1">Uncharacterized protein</fullName>
    </submittedName>
</protein>
<proteinExistence type="predicted"/>
<gene>
    <name evidence="1" type="ORF">CYLTODRAFT_456409</name>
</gene>
<keyword evidence="2" id="KW-1185">Reference proteome</keyword>
<dbReference type="InterPro" id="IPR053354">
    <property type="entry name" value="MGDG_epimerase"/>
</dbReference>
<dbReference type="STRING" id="1314674.A0A0D7B4D9"/>
<evidence type="ECO:0000313" key="2">
    <source>
        <dbReference type="Proteomes" id="UP000054007"/>
    </source>
</evidence>
<dbReference type="EMBL" id="KN880594">
    <property type="protein sequence ID" value="KIY65347.1"/>
    <property type="molecule type" value="Genomic_DNA"/>
</dbReference>